<dbReference type="SMART" id="SM01321">
    <property type="entry name" value="Y1_Tnp"/>
    <property type="match status" value="1"/>
</dbReference>
<evidence type="ECO:0000313" key="2">
    <source>
        <dbReference type="EMBL" id="MDT0634277.1"/>
    </source>
</evidence>
<dbReference type="RefSeq" id="WP_311652036.1">
    <property type="nucleotide sequence ID" value="NZ_JAVRIB010000004.1"/>
</dbReference>
<dbReference type="SUPFAM" id="SSF143422">
    <property type="entry name" value="Transposase IS200-like"/>
    <property type="match status" value="1"/>
</dbReference>
<organism evidence="2 3">
    <name type="scientific">Spectribacter hydrogenoxidans</name>
    <dbReference type="NCBI Taxonomy" id="3075608"/>
    <lineage>
        <taxon>Bacteria</taxon>
        <taxon>Pseudomonadati</taxon>
        <taxon>Pseudomonadota</taxon>
        <taxon>Gammaproteobacteria</taxon>
        <taxon>Salinisphaerales</taxon>
        <taxon>Salinisphaeraceae</taxon>
        <taxon>Spectribacter</taxon>
    </lineage>
</organism>
<comment type="caution">
    <text evidence="2">The sequence shown here is derived from an EMBL/GenBank/DDBJ whole genome shotgun (WGS) entry which is preliminary data.</text>
</comment>
<reference evidence="2 3" key="1">
    <citation type="submission" date="2023-09" db="EMBL/GenBank/DDBJ databases">
        <authorList>
            <person name="Rey-Velasco X."/>
        </authorList>
    </citation>
    <scope>NUCLEOTIDE SEQUENCE [LARGE SCALE GENOMIC DNA]</scope>
    <source>
        <strain evidence="2 3">W335</strain>
    </source>
</reference>
<dbReference type="Gene3D" id="3.30.70.1290">
    <property type="entry name" value="Transposase IS200-like"/>
    <property type="match status" value="1"/>
</dbReference>
<dbReference type="Proteomes" id="UP001251857">
    <property type="component" value="Unassembled WGS sequence"/>
</dbReference>
<dbReference type="EMBL" id="JAVRIB010000004">
    <property type="protein sequence ID" value="MDT0634277.1"/>
    <property type="molecule type" value="Genomic_DNA"/>
</dbReference>
<keyword evidence="3" id="KW-1185">Reference proteome</keyword>
<dbReference type="InterPro" id="IPR002686">
    <property type="entry name" value="Transposase_17"/>
</dbReference>
<dbReference type="PANTHER" id="PTHR34322:SF2">
    <property type="entry name" value="TRANSPOSASE IS200-LIKE DOMAIN-CONTAINING PROTEIN"/>
    <property type="match status" value="1"/>
</dbReference>
<accession>A0ABU3BY78</accession>
<protein>
    <submittedName>
        <fullName evidence="2">Transposase</fullName>
    </submittedName>
</protein>
<evidence type="ECO:0000313" key="3">
    <source>
        <dbReference type="Proteomes" id="UP001251857"/>
    </source>
</evidence>
<name>A0ABU3BY78_9GAMM</name>
<feature type="domain" description="Transposase IS200-like" evidence="1">
    <location>
        <begin position="9"/>
        <end position="123"/>
    </location>
</feature>
<dbReference type="Pfam" id="PF01797">
    <property type="entry name" value="Y1_Tnp"/>
    <property type="match status" value="1"/>
</dbReference>
<sequence length="279" mass="31617">MARPLRLEFASALYHITSRGDRREAIYEDDQDRMLFLDILGEVVERLGWRLHAYCLMGNHYHLMVETPRANLAAGMRQLNGVFTQSTNRRHGRVGHLFQGRYKAILVERDAYLLELSRYIVLNPVRAGMVARLAEWPWSSYRATAGLDSIPPWLTVDWLLDAFSANRSTARASYAAFVGDAAGTGSVWADLKSQVFLGSDAFVADMKERIEDAGQDKEIPRRQWLPEAKSLTEIAAAAETRDEAIRIAHASGRYTLREIGEHFGLHYSRVSRIARKRGP</sequence>
<gene>
    <name evidence="2" type="ORF">RM532_04840</name>
</gene>
<dbReference type="PANTHER" id="PTHR34322">
    <property type="entry name" value="TRANSPOSASE, Y1_TNP DOMAIN-CONTAINING"/>
    <property type="match status" value="1"/>
</dbReference>
<proteinExistence type="predicted"/>
<dbReference type="InterPro" id="IPR036515">
    <property type="entry name" value="Transposase_17_sf"/>
</dbReference>
<evidence type="ECO:0000259" key="1">
    <source>
        <dbReference type="SMART" id="SM01321"/>
    </source>
</evidence>